<dbReference type="GO" id="GO:0007267">
    <property type="term" value="P:cell-cell signaling"/>
    <property type="evidence" value="ECO:0007669"/>
    <property type="project" value="InterPro"/>
</dbReference>
<organism evidence="3 4">
    <name type="scientific">Rotaria sordida</name>
    <dbReference type="NCBI Taxonomy" id="392033"/>
    <lineage>
        <taxon>Eukaryota</taxon>
        <taxon>Metazoa</taxon>
        <taxon>Spiralia</taxon>
        <taxon>Gnathifera</taxon>
        <taxon>Rotifera</taxon>
        <taxon>Eurotatoria</taxon>
        <taxon>Bdelloidea</taxon>
        <taxon>Philodinida</taxon>
        <taxon>Philodinidae</taxon>
        <taxon>Rotaria</taxon>
    </lineage>
</organism>
<proteinExistence type="predicted"/>
<dbReference type="Pfam" id="PF01079">
    <property type="entry name" value="Hint"/>
    <property type="match status" value="1"/>
</dbReference>
<name>A0A819GR96_9BILA</name>
<keyword evidence="1" id="KW-0217">Developmental protein</keyword>
<dbReference type="PRINTS" id="PR00632">
    <property type="entry name" value="SONICHHOG"/>
</dbReference>
<dbReference type="GO" id="GO:0007224">
    <property type="term" value="P:smoothened signaling pathway"/>
    <property type="evidence" value="ECO:0007669"/>
    <property type="project" value="TreeGrafter"/>
</dbReference>
<dbReference type="PANTHER" id="PTHR11889">
    <property type="entry name" value="HEDGEHOG"/>
    <property type="match status" value="1"/>
</dbReference>
<dbReference type="SMART" id="SM00305">
    <property type="entry name" value="HintC"/>
    <property type="match status" value="1"/>
</dbReference>
<dbReference type="CDD" id="cd00081">
    <property type="entry name" value="Hint"/>
    <property type="match status" value="1"/>
</dbReference>
<protein>
    <recommendedName>
        <fullName evidence="2">Hint domain-containing protein</fullName>
    </recommendedName>
</protein>
<dbReference type="InterPro" id="IPR001767">
    <property type="entry name" value="Hedgehog_Hint"/>
</dbReference>
<dbReference type="GO" id="GO:0005509">
    <property type="term" value="F:calcium ion binding"/>
    <property type="evidence" value="ECO:0007669"/>
    <property type="project" value="TreeGrafter"/>
</dbReference>
<evidence type="ECO:0000313" key="4">
    <source>
        <dbReference type="Proteomes" id="UP000663836"/>
    </source>
</evidence>
<dbReference type="GO" id="GO:0010468">
    <property type="term" value="P:regulation of gene expression"/>
    <property type="evidence" value="ECO:0007669"/>
    <property type="project" value="TreeGrafter"/>
</dbReference>
<dbReference type="InterPro" id="IPR001657">
    <property type="entry name" value="Hedgehog"/>
</dbReference>
<dbReference type="Gene3D" id="2.170.16.10">
    <property type="entry name" value="Hedgehog/Intein (Hint) domain"/>
    <property type="match status" value="1"/>
</dbReference>
<dbReference type="InterPro" id="IPR036844">
    <property type="entry name" value="Hint_dom_sf"/>
</dbReference>
<gene>
    <name evidence="3" type="ORF">JBS370_LOCUS20141</name>
</gene>
<dbReference type="EMBL" id="CAJOBD010002499">
    <property type="protein sequence ID" value="CAF3886682.1"/>
    <property type="molecule type" value="Genomic_DNA"/>
</dbReference>
<dbReference type="GO" id="GO:0001708">
    <property type="term" value="P:cell fate specification"/>
    <property type="evidence" value="ECO:0007669"/>
    <property type="project" value="TreeGrafter"/>
</dbReference>
<dbReference type="Proteomes" id="UP000663836">
    <property type="component" value="Unassembled WGS sequence"/>
</dbReference>
<evidence type="ECO:0000259" key="2">
    <source>
        <dbReference type="SMART" id="SM00305"/>
    </source>
</evidence>
<dbReference type="GO" id="GO:0016540">
    <property type="term" value="P:protein autoprocessing"/>
    <property type="evidence" value="ECO:0007669"/>
    <property type="project" value="InterPro"/>
</dbReference>
<dbReference type="GO" id="GO:0005615">
    <property type="term" value="C:extracellular space"/>
    <property type="evidence" value="ECO:0007669"/>
    <property type="project" value="TreeGrafter"/>
</dbReference>
<dbReference type="GO" id="GO:0005113">
    <property type="term" value="F:patched binding"/>
    <property type="evidence" value="ECO:0007669"/>
    <property type="project" value="TreeGrafter"/>
</dbReference>
<evidence type="ECO:0000256" key="1">
    <source>
        <dbReference type="ARBA" id="ARBA00022473"/>
    </source>
</evidence>
<feature type="domain" description="Hint" evidence="2">
    <location>
        <begin position="41"/>
        <end position="85"/>
    </location>
</feature>
<dbReference type="PANTHER" id="PTHR11889:SF31">
    <property type="entry name" value="PROTEIN HEDGEHOG"/>
    <property type="match status" value="1"/>
</dbReference>
<comment type="caution">
    <text evidence="3">The sequence shown here is derived from an EMBL/GenBank/DDBJ whole genome shotgun (WGS) entry which is preliminary data.</text>
</comment>
<dbReference type="AlphaFoldDB" id="A0A819GR96"/>
<sequence length="150" mass="16865">MSNLSSTLYVSANHLIFDFDTGEAKFAGKFHVNDRVQLIENNEIVPGKIISIQSTKQEGYYAPLTPSGTIVINGVVASNYATISNHALAHKVMIIYRWWIYLLGGSKWNEGIPWMLEIMLTIEQMIRWCGGQLFTNSDIYDGKFEVSSLA</sequence>
<dbReference type="SUPFAM" id="SSF51294">
    <property type="entry name" value="Hedgehog/intein (Hint) domain"/>
    <property type="match status" value="1"/>
</dbReference>
<reference evidence="3" key="1">
    <citation type="submission" date="2021-02" db="EMBL/GenBank/DDBJ databases">
        <authorList>
            <person name="Nowell W R."/>
        </authorList>
    </citation>
    <scope>NUCLEOTIDE SEQUENCE</scope>
</reference>
<evidence type="ECO:0000313" key="3">
    <source>
        <dbReference type="EMBL" id="CAF3886682.1"/>
    </source>
</evidence>
<accession>A0A819GR96</accession>
<dbReference type="InterPro" id="IPR050387">
    <property type="entry name" value="Hedgehog_Signaling"/>
</dbReference>
<dbReference type="InterPro" id="IPR003586">
    <property type="entry name" value="Hint_dom_C"/>
</dbReference>